<protein>
    <submittedName>
        <fullName evidence="1">Uncharacterized protein</fullName>
    </submittedName>
</protein>
<evidence type="ECO:0000313" key="1">
    <source>
        <dbReference type="EMBL" id="EJU05279.1"/>
    </source>
</evidence>
<evidence type="ECO:0000313" key="2">
    <source>
        <dbReference type="Proteomes" id="UP000030653"/>
    </source>
</evidence>
<reference evidence="1 2" key="1">
    <citation type="journal article" date="2012" name="Science">
        <title>The Paleozoic origin of enzymatic lignin decomposition reconstructed from 31 fungal genomes.</title>
        <authorList>
            <person name="Floudas D."/>
            <person name="Binder M."/>
            <person name="Riley R."/>
            <person name="Barry K."/>
            <person name="Blanchette R.A."/>
            <person name="Henrissat B."/>
            <person name="Martinez A.T."/>
            <person name="Otillar R."/>
            <person name="Spatafora J.W."/>
            <person name="Yadav J.S."/>
            <person name="Aerts A."/>
            <person name="Benoit I."/>
            <person name="Boyd A."/>
            <person name="Carlson A."/>
            <person name="Copeland A."/>
            <person name="Coutinho P.M."/>
            <person name="de Vries R.P."/>
            <person name="Ferreira P."/>
            <person name="Findley K."/>
            <person name="Foster B."/>
            <person name="Gaskell J."/>
            <person name="Glotzer D."/>
            <person name="Gorecki P."/>
            <person name="Heitman J."/>
            <person name="Hesse C."/>
            <person name="Hori C."/>
            <person name="Igarashi K."/>
            <person name="Jurgens J.A."/>
            <person name="Kallen N."/>
            <person name="Kersten P."/>
            <person name="Kohler A."/>
            <person name="Kuees U."/>
            <person name="Kumar T.K.A."/>
            <person name="Kuo A."/>
            <person name="LaButti K."/>
            <person name="Larrondo L.F."/>
            <person name="Lindquist E."/>
            <person name="Ling A."/>
            <person name="Lombard V."/>
            <person name="Lucas S."/>
            <person name="Lundell T."/>
            <person name="Martin R."/>
            <person name="McLaughlin D.J."/>
            <person name="Morgenstern I."/>
            <person name="Morin E."/>
            <person name="Murat C."/>
            <person name="Nagy L.G."/>
            <person name="Nolan M."/>
            <person name="Ohm R.A."/>
            <person name="Patyshakuliyeva A."/>
            <person name="Rokas A."/>
            <person name="Ruiz-Duenas F.J."/>
            <person name="Sabat G."/>
            <person name="Salamov A."/>
            <person name="Samejima M."/>
            <person name="Schmutz J."/>
            <person name="Slot J.C."/>
            <person name="St John F."/>
            <person name="Stenlid J."/>
            <person name="Sun H."/>
            <person name="Sun S."/>
            <person name="Syed K."/>
            <person name="Tsang A."/>
            <person name="Wiebenga A."/>
            <person name="Young D."/>
            <person name="Pisabarro A."/>
            <person name="Eastwood D.C."/>
            <person name="Martin F."/>
            <person name="Cullen D."/>
            <person name="Grigoriev I.V."/>
            <person name="Hibbett D.S."/>
        </authorList>
    </citation>
    <scope>NUCLEOTIDE SEQUENCE [LARGE SCALE GENOMIC DNA]</scope>
    <source>
        <strain evidence="1 2">DJM-731 SS1</strain>
    </source>
</reference>
<gene>
    <name evidence="1" type="ORF">DACRYDRAFT_92660</name>
</gene>
<sequence length="134" mass="14864">MKTSRKKRRNQSQQKICESSTLDARVLLTDLSRDRHIMSANATPLPAMPVSNVPPGKSIILGATGHLEKVQNVLKKDDIPILNSTLVRCGLSLGRLRPGWHDWRNPIISWHYESGAQLLSLSLDCAWEGVSIGD</sequence>
<dbReference type="EMBL" id="JH795856">
    <property type="protein sequence ID" value="EJU05279.1"/>
    <property type="molecule type" value="Genomic_DNA"/>
</dbReference>
<proteinExistence type="predicted"/>
<dbReference type="Proteomes" id="UP000030653">
    <property type="component" value="Unassembled WGS sequence"/>
</dbReference>
<accession>M5G955</accession>
<dbReference type="GeneID" id="63692159"/>
<dbReference type="AlphaFoldDB" id="M5G955"/>
<dbReference type="HOGENOM" id="CLU_1896144_0_0_1"/>
<name>M5G955_DACPD</name>
<keyword evidence="2" id="KW-1185">Reference proteome</keyword>
<dbReference type="RefSeq" id="XP_040632173.1">
    <property type="nucleotide sequence ID" value="XM_040777097.1"/>
</dbReference>
<organism evidence="1 2">
    <name type="scientific">Dacryopinax primogenitus (strain DJM 731)</name>
    <name type="common">Brown rot fungus</name>
    <dbReference type="NCBI Taxonomy" id="1858805"/>
    <lineage>
        <taxon>Eukaryota</taxon>
        <taxon>Fungi</taxon>
        <taxon>Dikarya</taxon>
        <taxon>Basidiomycota</taxon>
        <taxon>Agaricomycotina</taxon>
        <taxon>Dacrymycetes</taxon>
        <taxon>Dacrymycetales</taxon>
        <taxon>Dacrymycetaceae</taxon>
        <taxon>Dacryopinax</taxon>
    </lineage>
</organism>